<dbReference type="Proteomes" id="UP000049455">
    <property type="component" value="Unassembled WGS sequence"/>
</dbReference>
<dbReference type="EMBL" id="CYPR01000192">
    <property type="protein sequence ID" value="CUH40112.1"/>
    <property type="molecule type" value="Genomic_DNA"/>
</dbReference>
<evidence type="ECO:0000256" key="1">
    <source>
        <dbReference type="SAM" id="MobiDB-lite"/>
    </source>
</evidence>
<organism evidence="2 3">
    <name type="scientific">Jannaschia seosinensis</name>
    <dbReference type="NCBI Taxonomy" id="313367"/>
    <lineage>
        <taxon>Bacteria</taxon>
        <taxon>Pseudomonadati</taxon>
        <taxon>Pseudomonadota</taxon>
        <taxon>Alphaproteobacteria</taxon>
        <taxon>Rhodobacterales</taxon>
        <taxon>Roseobacteraceae</taxon>
        <taxon>Jannaschia</taxon>
    </lineage>
</organism>
<gene>
    <name evidence="2" type="ORF">JSE7799_02841</name>
</gene>
<proteinExistence type="predicted"/>
<dbReference type="AlphaFoldDB" id="A0A0M7BEA1"/>
<evidence type="ECO:0000313" key="3">
    <source>
        <dbReference type="Proteomes" id="UP000049455"/>
    </source>
</evidence>
<feature type="region of interest" description="Disordered" evidence="1">
    <location>
        <begin position="61"/>
        <end position="110"/>
    </location>
</feature>
<sequence>MTFSSISRIWRAVLLVSFAVNLDVAGHALRAAIDPHGSRWDEICRVEPISPLGRRFSNADRHAVVDAPRRAQPPQNLGRRARAGDALRFRGQAAQDRPLPPPRPVRCSLC</sequence>
<reference evidence="2 3" key="1">
    <citation type="submission" date="2015-09" db="EMBL/GenBank/DDBJ databases">
        <authorList>
            <person name="Jackson K.R."/>
            <person name="Lunt B.L."/>
            <person name="Fisher J.N.B."/>
            <person name="Gardner A.V."/>
            <person name="Bailey M.E."/>
            <person name="Deus L.M."/>
            <person name="Earl A.S."/>
            <person name="Gibby P.D."/>
            <person name="Hartmann K.A."/>
            <person name="Liu J.E."/>
            <person name="Manci A.M."/>
            <person name="Nielsen D.A."/>
            <person name="Solomon M.B."/>
            <person name="Breakwell D.P."/>
            <person name="Burnett S.H."/>
            <person name="Grose J.H."/>
        </authorList>
    </citation>
    <scope>NUCLEOTIDE SEQUENCE [LARGE SCALE GENOMIC DNA]</scope>
    <source>
        <strain evidence="2 3">CECT 7799</strain>
    </source>
</reference>
<accession>A0A0M7BEA1</accession>
<evidence type="ECO:0000313" key="2">
    <source>
        <dbReference type="EMBL" id="CUH40112.1"/>
    </source>
</evidence>
<protein>
    <submittedName>
        <fullName evidence="2">Uncharacterized protein</fullName>
    </submittedName>
</protein>
<keyword evidence="3" id="KW-1185">Reference proteome</keyword>
<name>A0A0M7BEA1_9RHOB</name>